<evidence type="ECO:0000313" key="1">
    <source>
        <dbReference type="EMBL" id="MST31469.1"/>
    </source>
</evidence>
<organism evidence="1 2">
    <name type="scientific">Acidiferrimicrobium australe</name>
    <dbReference type="NCBI Taxonomy" id="2664430"/>
    <lineage>
        <taxon>Bacteria</taxon>
        <taxon>Bacillati</taxon>
        <taxon>Actinomycetota</taxon>
        <taxon>Acidimicrobiia</taxon>
        <taxon>Acidimicrobiales</taxon>
        <taxon>Acidimicrobiaceae</taxon>
        <taxon>Acidiferrimicrobium</taxon>
    </lineage>
</organism>
<protein>
    <submittedName>
        <fullName evidence="1">Uncharacterized protein</fullName>
    </submittedName>
</protein>
<sequence length="157" mass="17092">MSTSVVPPVITVAYVDAVFAKLDAVYGNALRSMAASRLVTQGAIGDVYAIFTQRLAPTAIQALGSLKASNFRNLRADPGDQHTHVDKLLFASNRCIFARVTVDYSGVDVHAPPPPFAQYEALTSREPINVREGDPTAWAIFYDNVLLKRQDVRDPCG</sequence>
<comment type="caution">
    <text evidence="1">The sequence shown here is derived from an EMBL/GenBank/DDBJ whole genome shotgun (WGS) entry which is preliminary data.</text>
</comment>
<evidence type="ECO:0000313" key="2">
    <source>
        <dbReference type="Proteomes" id="UP000437736"/>
    </source>
</evidence>
<accession>A0ABW9QNU7</accession>
<dbReference type="Proteomes" id="UP000437736">
    <property type="component" value="Unassembled WGS sequence"/>
</dbReference>
<proteinExistence type="predicted"/>
<name>A0ABW9QNU7_9ACTN</name>
<keyword evidence="2" id="KW-1185">Reference proteome</keyword>
<gene>
    <name evidence="1" type="ORF">GHK86_01810</name>
</gene>
<dbReference type="EMBL" id="WJHE01000073">
    <property type="protein sequence ID" value="MST31469.1"/>
    <property type="molecule type" value="Genomic_DNA"/>
</dbReference>
<reference evidence="1 2" key="1">
    <citation type="submission" date="2019-11" db="EMBL/GenBank/DDBJ databases">
        <title>Acidiferrimicrobium australis gen. nov., sp. nov., an acidophilic and obligately heterotrophic, member of the Actinobacteria that catalyses dissimilatory oxido- reduction of iron isolated from metal-rich acidic water in Chile.</title>
        <authorList>
            <person name="Gonzalez D."/>
            <person name="Huber K."/>
            <person name="Hedrich S."/>
            <person name="Rojas-Villalobos C."/>
            <person name="Quatrini R."/>
            <person name="Dinamarca M.A."/>
            <person name="Schwarz A."/>
            <person name="Canales C."/>
            <person name="Nancucheo I."/>
        </authorList>
    </citation>
    <scope>NUCLEOTIDE SEQUENCE [LARGE SCALE GENOMIC DNA]</scope>
    <source>
        <strain evidence="1 2">USS-CCA1</strain>
    </source>
</reference>